<evidence type="ECO:0000313" key="2">
    <source>
        <dbReference type="EMBL" id="JAT55315.1"/>
    </source>
</evidence>
<feature type="compositionally biased region" description="Basic and acidic residues" evidence="1">
    <location>
        <begin position="578"/>
        <end position="591"/>
    </location>
</feature>
<proteinExistence type="predicted"/>
<feature type="region of interest" description="Disordered" evidence="1">
    <location>
        <begin position="1"/>
        <end position="30"/>
    </location>
</feature>
<feature type="region of interest" description="Disordered" evidence="1">
    <location>
        <begin position="481"/>
        <end position="522"/>
    </location>
</feature>
<accession>A0A1D1YL37</accession>
<feature type="compositionally biased region" description="Polar residues" evidence="1">
    <location>
        <begin position="481"/>
        <end position="500"/>
    </location>
</feature>
<feature type="compositionally biased region" description="Basic and acidic residues" evidence="1">
    <location>
        <begin position="758"/>
        <end position="774"/>
    </location>
</feature>
<gene>
    <name evidence="2" type="primary">pyrD_7</name>
    <name evidence="2" type="ORF">g.43855</name>
</gene>
<evidence type="ECO:0000256" key="1">
    <source>
        <dbReference type="SAM" id="MobiDB-lite"/>
    </source>
</evidence>
<feature type="region of interest" description="Disordered" evidence="1">
    <location>
        <begin position="178"/>
        <end position="198"/>
    </location>
</feature>
<feature type="compositionally biased region" description="Polar residues" evidence="1">
    <location>
        <begin position="744"/>
        <end position="757"/>
    </location>
</feature>
<dbReference type="PANTHER" id="PTHR35767">
    <property type="entry name" value="HAPLESS PROTEIN"/>
    <property type="match status" value="1"/>
</dbReference>
<protein>
    <submittedName>
        <fullName evidence="2">Dihydroorotate dehydrogenase (Quinone)</fullName>
    </submittedName>
</protein>
<dbReference type="EMBL" id="GDJX01012621">
    <property type="protein sequence ID" value="JAT55315.1"/>
    <property type="molecule type" value="Transcribed_RNA"/>
</dbReference>
<dbReference type="PANTHER" id="PTHR35767:SF1">
    <property type="entry name" value="HAPLESS PROTEIN"/>
    <property type="match status" value="1"/>
</dbReference>
<feature type="compositionally biased region" description="Polar residues" evidence="1">
    <location>
        <begin position="179"/>
        <end position="192"/>
    </location>
</feature>
<feature type="compositionally biased region" description="Basic residues" evidence="1">
    <location>
        <begin position="509"/>
        <end position="519"/>
    </location>
</feature>
<sequence>MLSIDNPPSPPCSSCKVVTGSDEKAHPQERVPFLEADPAVGIDEKEATPFSIRGYVLSSRSKDVSTNWPFPRHYLQLCLKHGVKNLLPPFEPPDLLRARYSQQFVETQKPVLRSEVEGAHPNEVDFVESNSIGTLDWKCGGVKSDHCVSPLEPILGSSDPGRISLSYDEPRLGGAEVESTVTSHDQTRSILSPPSEISHPLQETRNVFEASVEIEVAKHPPVSEKVENLHEPSDDNCGLVVKFGGSPESNQAEEIAPNFSSVSDAMASKVCPVCRTFSSTSNTTLNAHMDQCLTVESITQGDVTKFSMHKVQQKKKRSMVEILASAPHCTLEDLDRRNGTNWALDLTLVAWVNEVSSTNENKRSRISPLDTISGESEGAVYMDSNGTKLQILSKVKDALSAAAVDYPIPKNFRKELTEGKSFLSREKELFPFRHETFLNAKGQSKKMGSSKKFKGKIHKALEGKFHVDMCCMKESISKSSTARKQLNSVKPGTLGQWVSSKRSDLSKHSNGKPKGRRPRISPVVAHHTSVEGDMSVAGDFHAVSGCIQKSSRSSDDITLPVKTRSVDMLSNMYPVSDDQEKHYANSPEKHSGSVVSTSSMPRGHLLKISRSSGNYVSSARKNRMGIHVNVAQKSSKFQNPTIKISENCQPLEEKARILRKSYSLERSQCPMGTIKCTKVTKSEVPKNFRKNQSTEKFGKKVEDLASAVVEEYHGPLDLVSPRNNMASGALRPNFSVDVARSEASDTLEQISSNPSDTTDPKQVDNDPLAHDRGECTSNQVHDGVECALAEVAQIDAQDVISANLELVTKSSFERAVGTRDRCGVVTSGDLTAATCDRLDLYPSLGDPKEPSAQSEPITDAIVPSLVGDERMHSGGISQENQMVGEMERNDDSCSELQNTESRTDTASFKGSCACLTSHENSVFELLQENSSAAFGVILNARQNVVIDGVASHSPDFANSSASHQSMENAKPESSLPVQIQEKLRTNCSNNLAFSTDEKVRGTERTILEKSQGGRAITSIPEPEKLLHGQPCCFSRRESMPEESQVLRQSVMAGTTLPIRQMASTLSVRPVIPSFGVCANYRSETMSAPFMESPADFISVKAFSDFHPTYPNGIDSGLESPSSSNQTQSTSNPILRLMGKDLMVMNKEEQPVKQNQSDTCSSVAISDAKDSSPLGFSSACSLPNCDKNVHHPYQFLEGSLLRGQYRPNTTLLVPQPTGRMGYFVRTPLDGGLKIDSDSQDHQRILNESTNFSVYDLKKVGLSHRRQKFSSVARAPSPQSEVIVIDDSPELEIESSGSLPIPASILALNLSGSGHRQTRPFSRFPSQNPFQSRELGHEVKPGFPVSCPRANTNISKWGSNSEASGSLLQVLL</sequence>
<reference evidence="2" key="1">
    <citation type="submission" date="2015-07" db="EMBL/GenBank/DDBJ databases">
        <title>Transcriptome Assembly of Anthurium amnicola.</title>
        <authorList>
            <person name="Suzuki J."/>
        </authorList>
    </citation>
    <scope>NUCLEOTIDE SEQUENCE</scope>
</reference>
<organism evidence="2">
    <name type="scientific">Anthurium amnicola</name>
    <dbReference type="NCBI Taxonomy" id="1678845"/>
    <lineage>
        <taxon>Eukaryota</taxon>
        <taxon>Viridiplantae</taxon>
        <taxon>Streptophyta</taxon>
        <taxon>Embryophyta</taxon>
        <taxon>Tracheophyta</taxon>
        <taxon>Spermatophyta</taxon>
        <taxon>Magnoliopsida</taxon>
        <taxon>Liliopsida</taxon>
        <taxon>Araceae</taxon>
        <taxon>Pothoideae</taxon>
        <taxon>Potheae</taxon>
        <taxon>Anthurium</taxon>
    </lineage>
</organism>
<feature type="region of interest" description="Disordered" evidence="1">
    <location>
        <begin position="743"/>
        <end position="774"/>
    </location>
</feature>
<name>A0A1D1YL37_9ARAE</name>
<feature type="region of interest" description="Disordered" evidence="1">
    <location>
        <begin position="578"/>
        <end position="602"/>
    </location>
</feature>
<dbReference type="Gene3D" id="3.30.160.60">
    <property type="entry name" value="Classic Zinc Finger"/>
    <property type="match status" value="1"/>
</dbReference>